<evidence type="ECO:0000313" key="3">
    <source>
        <dbReference type="Proteomes" id="UP000026961"/>
    </source>
</evidence>
<sequence>MKKMLKGTWICMSTLSFVYPRLVLDGDFNTHSAWDSVREFLGVTGGFEAPQLGLNSFSPPALVAIPCGYCGEGCGCGERGPVAWAALKPPSLDLTHFRHQPLSLYLAGTVANGVGVAKGV</sequence>
<dbReference type="Gramene" id="OGLUM11G16600.1">
    <property type="protein sequence ID" value="OGLUM11G16600.1"/>
    <property type="gene ID" value="OGLUM11G16600"/>
</dbReference>
<proteinExistence type="predicted"/>
<feature type="chain" id="PRO_5002355179" evidence="1">
    <location>
        <begin position="21"/>
        <end position="120"/>
    </location>
</feature>
<keyword evidence="3" id="KW-1185">Reference proteome</keyword>
<evidence type="ECO:0000256" key="1">
    <source>
        <dbReference type="SAM" id="SignalP"/>
    </source>
</evidence>
<keyword evidence="1" id="KW-0732">Signal</keyword>
<dbReference type="EnsemblPlants" id="OGLUM11G16600.1">
    <property type="protein sequence ID" value="OGLUM11G16600.1"/>
    <property type="gene ID" value="OGLUM11G16600"/>
</dbReference>
<reference evidence="2" key="1">
    <citation type="submission" date="2015-04" db="UniProtKB">
        <authorList>
            <consortium name="EnsemblPlants"/>
        </authorList>
    </citation>
    <scope>IDENTIFICATION</scope>
</reference>
<dbReference type="Proteomes" id="UP000026961">
    <property type="component" value="Chromosome 11"/>
</dbReference>
<reference evidence="2" key="2">
    <citation type="submission" date="2018-05" db="EMBL/GenBank/DDBJ databases">
        <title>OgluRS3 (Oryza glumaepatula Reference Sequence Version 3).</title>
        <authorList>
            <person name="Zhang J."/>
            <person name="Kudrna D."/>
            <person name="Lee S."/>
            <person name="Talag J."/>
            <person name="Welchert J."/>
            <person name="Wing R.A."/>
        </authorList>
    </citation>
    <scope>NUCLEOTIDE SEQUENCE [LARGE SCALE GENOMIC DNA]</scope>
</reference>
<feature type="signal peptide" evidence="1">
    <location>
        <begin position="1"/>
        <end position="20"/>
    </location>
</feature>
<name>A0A0E0BKA3_9ORYZ</name>
<dbReference type="HOGENOM" id="CLU_2053280_0_0_1"/>
<dbReference type="AlphaFoldDB" id="A0A0E0BKA3"/>
<accession>A0A0E0BKA3</accession>
<evidence type="ECO:0000313" key="2">
    <source>
        <dbReference type="EnsemblPlants" id="OGLUM11G16600.1"/>
    </source>
</evidence>
<organism evidence="2">
    <name type="scientific">Oryza glumipatula</name>
    <dbReference type="NCBI Taxonomy" id="40148"/>
    <lineage>
        <taxon>Eukaryota</taxon>
        <taxon>Viridiplantae</taxon>
        <taxon>Streptophyta</taxon>
        <taxon>Embryophyta</taxon>
        <taxon>Tracheophyta</taxon>
        <taxon>Spermatophyta</taxon>
        <taxon>Magnoliopsida</taxon>
        <taxon>Liliopsida</taxon>
        <taxon>Poales</taxon>
        <taxon>Poaceae</taxon>
        <taxon>BOP clade</taxon>
        <taxon>Oryzoideae</taxon>
        <taxon>Oryzeae</taxon>
        <taxon>Oryzinae</taxon>
        <taxon>Oryza</taxon>
    </lineage>
</organism>
<protein>
    <submittedName>
        <fullName evidence="2">Uncharacterized protein</fullName>
    </submittedName>
</protein>